<protein>
    <recommendedName>
        <fullName evidence="9">CLIP domain-containing serine protease</fullName>
        <ecNumber evidence="8">3.4.21.-</ecNumber>
    </recommendedName>
</protein>
<dbReference type="PROSITE" id="PS00134">
    <property type="entry name" value="TRYPSIN_HIS"/>
    <property type="match status" value="1"/>
</dbReference>
<evidence type="ECO:0000256" key="6">
    <source>
        <dbReference type="ARBA" id="ARBA00023180"/>
    </source>
</evidence>
<proteinExistence type="inferred from homology"/>
<comment type="similarity">
    <text evidence="7 9">Belongs to the peptidase S1 family. CLIP subfamily.</text>
</comment>
<dbReference type="Proteomes" id="UP000677054">
    <property type="component" value="Unassembled WGS sequence"/>
</dbReference>
<keyword evidence="2 9" id="KW-0732">Signal</keyword>
<dbReference type="InterPro" id="IPR018114">
    <property type="entry name" value="TRYPSIN_HIS"/>
</dbReference>
<evidence type="ECO:0000256" key="7">
    <source>
        <dbReference type="ARBA" id="ARBA00024195"/>
    </source>
</evidence>
<evidence type="ECO:0000256" key="8">
    <source>
        <dbReference type="RuleBase" id="RU363034"/>
    </source>
</evidence>
<dbReference type="FunFam" id="2.40.10.10:FF:000028">
    <property type="entry name" value="Serine protease easter"/>
    <property type="match status" value="1"/>
</dbReference>
<dbReference type="GO" id="GO:0005576">
    <property type="term" value="C:extracellular region"/>
    <property type="evidence" value="ECO:0007669"/>
    <property type="project" value="UniProtKB-SubCell"/>
</dbReference>
<dbReference type="InterPro" id="IPR033116">
    <property type="entry name" value="TRYPSIN_SER"/>
</dbReference>
<name>A0A7R8X3G8_9CRUS</name>
<dbReference type="Gene3D" id="3.30.1640.30">
    <property type="match status" value="1"/>
</dbReference>
<organism evidence="12">
    <name type="scientific">Darwinula stevensoni</name>
    <dbReference type="NCBI Taxonomy" id="69355"/>
    <lineage>
        <taxon>Eukaryota</taxon>
        <taxon>Metazoa</taxon>
        <taxon>Ecdysozoa</taxon>
        <taxon>Arthropoda</taxon>
        <taxon>Crustacea</taxon>
        <taxon>Oligostraca</taxon>
        <taxon>Ostracoda</taxon>
        <taxon>Podocopa</taxon>
        <taxon>Podocopida</taxon>
        <taxon>Darwinulocopina</taxon>
        <taxon>Darwinuloidea</taxon>
        <taxon>Darwinulidae</taxon>
        <taxon>Darwinula</taxon>
    </lineage>
</organism>
<dbReference type="Gene3D" id="2.40.10.10">
    <property type="entry name" value="Trypsin-like serine proteases"/>
    <property type="match status" value="2"/>
</dbReference>
<evidence type="ECO:0000256" key="2">
    <source>
        <dbReference type="ARBA" id="ARBA00022729"/>
    </source>
</evidence>
<dbReference type="EMBL" id="LR899527">
    <property type="protein sequence ID" value="CAD7240140.1"/>
    <property type="molecule type" value="Genomic_DNA"/>
</dbReference>
<keyword evidence="5" id="KW-1015">Disulfide bond</keyword>
<accession>A0A7R8X3G8</accession>
<dbReference type="InterPro" id="IPR022700">
    <property type="entry name" value="CLIP"/>
</dbReference>
<comment type="domain">
    <text evidence="9">The clip domain consists of 35-55 residues which are 'knitted' together usually by 3 conserved disulfide bonds forming a clip-like compact structure.</text>
</comment>
<dbReference type="InterPro" id="IPR001314">
    <property type="entry name" value="Peptidase_S1A"/>
</dbReference>
<dbReference type="FunFam" id="2.40.10.10:FF:000036">
    <property type="entry name" value="Trypsin beta"/>
    <property type="match status" value="1"/>
</dbReference>
<dbReference type="SUPFAM" id="SSF50494">
    <property type="entry name" value="Trypsin-like serine proteases"/>
    <property type="match status" value="1"/>
</dbReference>
<feature type="domain" description="Clip" evidence="11">
    <location>
        <begin position="38"/>
        <end position="92"/>
    </location>
</feature>
<dbReference type="EC" id="3.4.21.-" evidence="8"/>
<evidence type="ECO:0000313" key="13">
    <source>
        <dbReference type="Proteomes" id="UP000677054"/>
    </source>
</evidence>
<dbReference type="InterPro" id="IPR051487">
    <property type="entry name" value="Ser/Thr_Proteases_Immune/Dev"/>
</dbReference>
<dbReference type="SMART" id="SM00020">
    <property type="entry name" value="Tryp_SPc"/>
    <property type="match status" value="1"/>
</dbReference>
<evidence type="ECO:0000256" key="1">
    <source>
        <dbReference type="ARBA" id="ARBA00022670"/>
    </source>
</evidence>
<dbReference type="InterPro" id="IPR001254">
    <property type="entry name" value="Trypsin_dom"/>
</dbReference>
<dbReference type="PROSITE" id="PS51888">
    <property type="entry name" value="CLIP"/>
    <property type="match status" value="1"/>
</dbReference>
<feature type="domain" description="Peptidase S1" evidence="10">
    <location>
        <begin position="130"/>
        <end position="399"/>
    </location>
</feature>
<dbReference type="OrthoDB" id="6352817at2759"/>
<keyword evidence="9" id="KW-0964">Secreted</keyword>
<evidence type="ECO:0000256" key="9">
    <source>
        <dbReference type="RuleBase" id="RU366078"/>
    </source>
</evidence>
<dbReference type="CDD" id="cd00190">
    <property type="entry name" value="Tryp_SPc"/>
    <property type="match status" value="1"/>
</dbReference>
<keyword evidence="1 8" id="KW-0645">Protease</keyword>
<evidence type="ECO:0000259" key="11">
    <source>
        <dbReference type="PROSITE" id="PS51888"/>
    </source>
</evidence>
<dbReference type="EMBL" id="CAJPEV010000010">
    <property type="protein sequence ID" value="CAG0878654.1"/>
    <property type="molecule type" value="Genomic_DNA"/>
</dbReference>
<evidence type="ECO:0000313" key="12">
    <source>
        <dbReference type="EMBL" id="CAD7240140.1"/>
    </source>
</evidence>
<dbReference type="Pfam" id="PF12032">
    <property type="entry name" value="CLIP"/>
    <property type="match status" value="1"/>
</dbReference>
<evidence type="ECO:0000256" key="5">
    <source>
        <dbReference type="ARBA" id="ARBA00023157"/>
    </source>
</evidence>
<dbReference type="InterPro" id="IPR043504">
    <property type="entry name" value="Peptidase_S1_PA_chymotrypsin"/>
</dbReference>
<dbReference type="InterPro" id="IPR038565">
    <property type="entry name" value="CLIP_sf"/>
</dbReference>
<keyword evidence="4 8" id="KW-0720">Serine protease</keyword>
<feature type="signal peptide" evidence="9">
    <location>
        <begin position="1"/>
        <end position="19"/>
    </location>
</feature>
<dbReference type="GO" id="GO:0004252">
    <property type="term" value="F:serine-type endopeptidase activity"/>
    <property type="evidence" value="ECO:0007669"/>
    <property type="project" value="UniProtKB-UniRule"/>
</dbReference>
<keyword evidence="6" id="KW-0325">Glycoprotein</keyword>
<keyword evidence="3 8" id="KW-0378">Hydrolase</keyword>
<feature type="chain" id="PRO_5036509470" description="CLIP domain-containing serine protease" evidence="9">
    <location>
        <begin position="20"/>
        <end position="400"/>
    </location>
</feature>
<dbReference type="GO" id="GO:0006508">
    <property type="term" value="P:proteolysis"/>
    <property type="evidence" value="ECO:0007669"/>
    <property type="project" value="UniProtKB-KW"/>
</dbReference>
<evidence type="ECO:0000259" key="10">
    <source>
        <dbReference type="PROSITE" id="PS50240"/>
    </source>
</evidence>
<dbReference type="AlphaFoldDB" id="A0A7R8X3G8"/>
<dbReference type="InterPro" id="IPR009003">
    <property type="entry name" value="Peptidase_S1_PA"/>
</dbReference>
<dbReference type="PROSITE" id="PS50240">
    <property type="entry name" value="TRYPSIN_DOM"/>
    <property type="match status" value="1"/>
</dbReference>
<dbReference type="PRINTS" id="PR00722">
    <property type="entry name" value="CHYMOTRYPSIN"/>
</dbReference>
<comment type="subcellular location">
    <subcellularLocation>
        <location evidence="9">Secreted</location>
    </subcellularLocation>
</comment>
<sequence>MASLFTSFTAFLLVCFVHAEHLRFRRQARSSIQSASAECKTPEPNIRPGKCTHIKDCEELLSLLRGPNQNIPYVRQSICFIPVNGGDPIVCCPEAKSPEPIPDIEKEVDKTKLFPDPRKYECGIEINDRIVNGGDAPLGAWPWMALLFYQIPGGGVKPGCGGAVINKRYVITAAHCVSPGIIGEYKLAYARLGEHKLSTDPDCKGPRRQVCQSPAINAEVEEIIYHPNFIQDTRKGSKFDIALLRLGKDIDLKNGSIAPICLPFDKEIFAPDGDISFDNKTGWVTGWGKTSVTRPNNGSDVLQQLQVPIVPLTKCATTPVYKTVEFSEEHVCAGGEPNKNSCKGDSGGPLVILRSQPGSPQYFLIGVVSFGTPYCGLVDAPGVYTRITHYLDWILDHVKE</sequence>
<keyword evidence="13" id="KW-1185">Reference proteome</keyword>
<dbReference type="PROSITE" id="PS00135">
    <property type="entry name" value="TRYPSIN_SER"/>
    <property type="match status" value="1"/>
</dbReference>
<evidence type="ECO:0000256" key="3">
    <source>
        <dbReference type="ARBA" id="ARBA00022801"/>
    </source>
</evidence>
<dbReference type="Pfam" id="PF00089">
    <property type="entry name" value="Trypsin"/>
    <property type="match status" value="1"/>
</dbReference>
<dbReference type="PANTHER" id="PTHR24256">
    <property type="entry name" value="TRYPTASE-RELATED"/>
    <property type="match status" value="1"/>
</dbReference>
<gene>
    <name evidence="12" type="ORF">DSTB1V02_LOCUS174</name>
</gene>
<dbReference type="SMART" id="SM00680">
    <property type="entry name" value="CLIP"/>
    <property type="match status" value="1"/>
</dbReference>
<evidence type="ECO:0000256" key="4">
    <source>
        <dbReference type="ARBA" id="ARBA00022825"/>
    </source>
</evidence>
<reference evidence="12" key="1">
    <citation type="submission" date="2020-11" db="EMBL/GenBank/DDBJ databases">
        <authorList>
            <person name="Tran Van P."/>
        </authorList>
    </citation>
    <scope>NUCLEOTIDE SEQUENCE</scope>
</reference>